<dbReference type="Pfam" id="PF06044">
    <property type="entry name" value="DpnI"/>
    <property type="match status" value="1"/>
</dbReference>
<dbReference type="InterPro" id="IPR043025">
    <property type="entry name" value="DRP_PD-(D/E)XK_dom"/>
</dbReference>
<dbReference type="CDD" id="cd22319">
    <property type="entry name" value="DpnI-like"/>
    <property type="match status" value="1"/>
</dbReference>
<dbReference type="OrthoDB" id="1664032at2"/>
<organism evidence="2 3">
    <name type="scientific">Devosia ginsengisoli</name>
    <dbReference type="NCBI Taxonomy" id="400770"/>
    <lineage>
        <taxon>Bacteria</taxon>
        <taxon>Pseudomonadati</taxon>
        <taxon>Pseudomonadota</taxon>
        <taxon>Alphaproteobacteria</taxon>
        <taxon>Hyphomicrobiales</taxon>
        <taxon>Devosiaceae</taxon>
        <taxon>Devosia</taxon>
    </lineage>
</organism>
<dbReference type="InterPro" id="IPR010324">
    <property type="entry name" value="DRP"/>
</dbReference>
<evidence type="ECO:0000313" key="3">
    <source>
        <dbReference type="Proteomes" id="UP000315364"/>
    </source>
</evidence>
<accession>A0A5B8LRR5</accession>
<dbReference type="KEGG" id="dea:FPZ08_09245"/>
<evidence type="ECO:0000259" key="1">
    <source>
        <dbReference type="Pfam" id="PF17726"/>
    </source>
</evidence>
<keyword evidence="2" id="KW-0540">Nuclease</keyword>
<name>A0A5B8LRR5_9HYPH</name>
<dbReference type="EMBL" id="CP042304">
    <property type="protein sequence ID" value="QDZ10918.1"/>
    <property type="molecule type" value="Genomic_DNA"/>
</dbReference>
<gene>
    <name evidence="2" type="ORF">FPZ08_09245</name>
</gene>
<dbReference type="InterPro" id="IPR036388">
    <property type="entry name" value="WH-like_DNA-bd_sf"/>
</dbReference>
<dbReference type="Proteomes" id="UP000315364">
    <property type="component" value="Chromosome"/>
</dbReference>
<feature type="domain" description="Dam-replacing protein HTH" evidence="1">
    <location>
        <begin position="185"/>
        <end position="250"/>
    </location>
</feature>
<keyword evidence="3" id="KW-1185">Reference proteome</keyword>
<dbReference type="Gene3D" id="3.40.210.30">
    <property type="entry name" value="Dam replacing family, catalytic PD-(D/E)XK domain"/>
    <property type="match status" value="1"/>
</dbReference>
<reference evidence="2 3" key="1">
    <citation type="submission" date="2019-07" db="EMBL/GenBank/DDBJ databases">
        <title>Full genome sequence of Devosia sp. Gsoil 520.</title>
        <authorList>
            <person name="Im W.-T."/>
        </authorList>
    </citation>
    <scope>NUCLEOTIDE SEQUENCE [LARGE SCALE GENOMIC DNA]</scope>
    <source>
        <strain evidence="2 3">Gsoil 520</strain>
    </source>
</reference>
<keyword evidence="2" id="KW-0378">Hydrolase</keyword>
<protein>
    <submittedName>
        <fullName evidence="2">Restriction endonuclease</fullName>
    </submittedName>
</protein>
<evidence type="ECO:0000313" key="2">
    <source>
        <dbReference type="EMBL" id="QDZ10918.1"/>
    </source>
</evidence>
<dbReference type="InterPro" id="IPR041368">
    <property type="entry name" value="DRP_C"/>
</dbReference>
<dbReference type="AlphaFoldDB" id="A0A5B8LRR5"/>
<dbReference type="RefSeq" id="WP_146289702.1">
    <property type="nucleotide sequence ID" value="NZ_CP042304.1"/>
</dbReference>
<proteinExistence type="predicted"/>
<dbReference type="Pfam" id="PF17726">
    <property type="entry name" value="DpnI_C"/>
    <property type="match status" value="1"/>
</dbReference>
<dbReference type="Gene3D" id="1.10.10.10">
    <property type="entry name" value="Winged helix-like DNA-binding domain superfamily/Winged helix DNA-binding domain"/>
    <property type="match status" value="1"/>
</dbReference>
<dbReference type="REBASE" id="364417">
    <property type="entry name" value="Dsp520ORF9245P"/>
</dbReference>
<keyword evidence="2" id="KW-0255">Endonuclease</keyword>
<sequence>MKSAFEEFSSTYISGSQSARVKTERWVADWMYCINCGAPRLSQFPNNSPVADFFCPSCQDQFEVKSTKKAIGARVADGAYFTKIERLQSATNPNLLLLGYDATADAVRNVCIVPKHFFTPDIIEKRKPLGPNARRAGWVGSNILLGRVPEAGRIFVFRDGMAEPKDDVLAKSRQTLFLRETGGAARGWLIEVMKAVERRSKFSLDDVYAFEQHLSALYPENNNVRPKIRQQLQVLRDNGFLEFTGRGQHRLARRT</sequence>
<dbReference type="GO" id="GO:0004519">
    <property type="term" value="F:endonuclease activity"/>
    <property type="evidence" value="ECO:0007669"/>
    <property type="project" value="UniProtKB-KW"/>
</dbReference>